<protein>
    <submittedName>
        <fullName evidence="2">Uncharacterized protein</fullName>
    </submittedName>
</protein>
<feature type="region of interest" description="Disordered" evidence="1">
    <location>
        <begin position="1"/>
        <end position="47"/>
    </location>
</feature>
<comment type="caution">
    <text evidence="2">The sequence shown here is derived from an EMBL/GenBank/DDBJ whole genome shotgun (WGS) entry which is preliminary data.</text>
</comment>
<evidence type="ECO:0000313" key="2">
    <source>
        <dbReference type="EMBL" id="MPM98954.1"/>
    </source>
</evidence>
<reference evidence="2" key="1">
    <citation type="submission" date="2019-08" db="EMBL/GenBank/DDBJ databases">
        <authorList>
            <person name="Kucharzyk K."/>
            <person name="Murdoch R.W."/>
            <person name="Higgins S."/>
            <person name="Loffler F."/>
        </authorList>
    </citation>
    <scope>NUCLEOTIDE SEQUENCE</scope>
</reference>
<dbReference type="EMBL" id="VSSQ01045076">
    <property type="protein sequence ID" value="MPM98954.1"/>
    <property type="molecule type" value="Genomic_DNA"/>
</dbReference>
<accession>A0A645EA99</accession>
<evidence type="ECO:0000256" key="1">
    <source>
        <dbReference type="SAM" id="MobiDB-lite"/>
    </source>
</evidence>
<dbReference type="AlphaFoldDB" id="A0A645EA99"/>
<sequence>MGHDGDESAGHAVHAQEQASGTAQGRANEDPAEAGACDLWCGDEDRQ</sequence>
<name>A0A645EA99_9ZZZZ</name>
<gene>
    <name evidence="2" type="ORF">SDC9_146144</name>
</gene>
<organism evidence="2">
    <name type="scientific">bioreactor metagenome</name>
    <dbReference type="NCBI Taxonomy" id="1076179"/>
    <lineage>
        <taxon>unclassified sequences</taxon>
        <taxon>metagenomes</taxon>
        <taxon>ecological metagenomes</taxon>
    </lineage>
</organism>
<proteinExistence type="predicted"/>